<proteinExistence type="predicted"/>
<protein>
    <recommendedName>
        <fullName evidence="3">Aldose 1-epimerase family protein</fullName>
    </recommendedName>
</protein>
<keyword evidence="2" id="KW-1185">Reference proteome</keyword>
<evidence type="ECO:0000313" key="2">
    <source>
        <dbReference type="Proteomes" id="UP000474967"/>
    </source>
</evidence>
<evidence type="ECO:0008006" key="3">
    <source>
        <dbReference type="Google" id="ProtNLM"/>
    </source>
</evidence>
<sequence length="280" mass="29351">MTAYTLHAGGITATIAPDRGGAITSILAAGREWLAQPSADAVPVPPPIVFTDGAMAGWDECAPSIDACIVDGMVVPDHGDVWGHPWSVLDASETHLTLTVTSEALGFRMTRSLAVVGAGTLGFDYVVEALDAPLPFLWAAHPQFSSPPGSHVELPTDVTTVVDVLDAGLPALPWSASLAGIDTVDTGGCRKLYVDPATRTSSARLVHSDGAAVTFGWSDAAPYLGIWFDNRAYSREPVIALEPATGYFDSLATAVTLDRVARVEPGRPLEWSLAAAFRAT</sequence>
<dbReference type="EMBL" id="JAAGWY010000002">
    <property type="protein sequence ID" value="NEN06248.1"/>
    <property type="molecule type" value="Genomic_DNA"/>
</dbReference>
<evidence type="ECO:0000313" key="1">
    <source>
        <dbReference type="EMBL" id="NEN06248.1"/>
    </source>
</evidence>
<organism evidence="1 2">
    <name type="scientific">Leifsonia tongyongensis</name>
    <dbReference type="NCBI Taxonomy" id="1268043"/>
    <lineage>
        <taxon>Bacteria</taxon>
        <taxon>Bacillati</taxon>
        <taxon>Actinomycetota</taxon>
        <taxon>Actinomycetes</taxon>
        <taxon>Micrococcales</taxon>
        <taxon>Microbacteriaceae</taxon>
        <taxon>Leifsonia</taxon>
    </lineage>
</organism>
<dbReference type="InterPro" id="IPR014718">
    <property type="entry name" value="GH-type_carb-bd"/>
</dbReference>
<dbReference type="RefSeq" id="WP_163289685.1">
    <property type="nucleotide sequence ID" value="NZ_JAAGWY010000002.1"/>
</dbReference>
<accession>A0A6L9XZ37</accession>
<reference evidence="1 2" key="1">
    <citation type="journal article" date="2014" name="J. Microbiol.">
        <title>Diaminobutyricibacter tongyongensis gen. nov., sp. nov. and Homoserinibacter gongjuensis gen. nov., sp. nov. belong to the family Microbacteriaceae.</title>
        <authorList>
            <person name="Kim S.J."/>
            <person name="Ahn J.H."/>
            <person name="Weon H.Y."/>
            <person name="Hamada M."/>
            <person name="Suzuki K."/>
            <person name="Kwon S.W."/>
        </authorList>
    </citation>
    <scope>NUCLEOTIDE SEQUENCE [LARGE SCALE GENOMIC DNA]</scope>
    <source>
        <strain evidence="1 2">NBRC 108724</strain>
    </source>
</reference>
<dbReference type="GO" id="GO:0005975">
    <property type="term" value="P:carbohydrate metabolic process"/>
    <property type="evidence" value="ECO:0007669"/>
    <property type="project" value="InterPro"/>
</dbReference>
<dbReference type="Gene3D" id="2.70.98.10">
    <property type="match status" value="1"/>
</dbReference>
<dbReference type="SUPFAM" id="SSF74650">
    <property type="entry name" value="Galactose mutarotase-like"/>
    <property type="match status" value="1"/>
</dbReference>
<dbReference type="GO" id="GO:0030246">
    <property type="term" value="F:carbohydrate binding"/>
    <property type="evidence" value="ECO:0007669"/>
    <property type="project" value="InterPro"/>
</dbReference>
<dbReference type="Proteomes" id="UP000474967">
    <property type="component" value="Unassembled WGS sequence"/>
</dbReference>
<dbReference type="AlphaFoldDB" id="A0A6L9XZ37"/>
<dbReference type="InterPro" id="IPR011013">
    <property type="entry name" value="Gal_mutarotase_sf_dom"/>
</dbReference>
<name>A0A6L9XZ37_9MICO</name>
<gene>
    <name evidence="1" type="ORF">G3T36_10205</name>
</gene>
<dbReference type="InterPro" id="IPR008183">
    <property type="entry name" value="Aldose_1/G6P_1-epimerase"/>
</dbReference>
<dbReference type="Pfam" id="PF01263">
    <property type="entry name" value="Aldose_epim"/>
    <property type="match status" value="1"/>
</dbReference>
<dbReference type="GO" id="GO:0016853">
    <property type="term" value="F:isomerase activity"/>
    <property type="evidence" value="ECO:0007669"/>
    <property type="project" value="InterPro"/>
</dbReference>
<comment type="caution">
    <text evidence="1">The sequence shown here is derived from an EMBL/GenBank/DDBJ whole genome shotgun (WGS) entry which is preliminary data.</text>
</comment>